<accession>A0ABN9SW12</accession>
<evidence type="ECO:0000256" key="1">
    <source>
        <dbReference type="SAM" id="MobiDB-lite"/>
    </source>
</evidence>
<evidence type="ECO:0000313" key="3">
    <source>
        <dbReference type="Proteomes" id="UP001189429"/>
    </source>
</evidence>
<evidence type="ECO:0000313" key="2">
    <source>
        <dbReference type="EMBL" id="CAK0836443.1"/>
    </source>
</evidence>
<feature type="compositionally biased region" description="Basic and acidic residues" evidence="1">
    <location>
        <begin position="59"/>
        <end position="72"/>
    </location>
</feature>
<comment type="caution">
    <text evidence="2">The sequence shown here is derived from an EMBL/GenBank/DDBJ whole genome shotgun (WGS) entry which is preliminary data.</text>
</comment>
<feature type="region of interest" description="Disordered" evidence="1">
    <location>
        <begin position="31"/>
        <end position="87"/>
    </location>
</feature>
<sequence>MEYVHTERAVSVWTCSVWIWPVLRAGPAALPAGGRHPSQGPRSGPERPRGHGAQPWRRGTQDAAHDALREPPGDVPPESFIRGSDQAAPALSEEMALESVRVALAKLNSSEGAAALGSGMIPGISAESAMFKATDLLFGVTGIVLEDPACDAPPEGDAMETSCKGRPGDNAAVRRAGGVRAALVALGGVVAAATALS</sequence>
<name>A0ABN9SW12_9DINO</name>
<proteinExistence type="predicted"/>
<dbReference type="EMBL" id="CAUYUJ010013559">
    <property type="protein sequence ID" value="CAK0836443.1"/>
    <property type="molecule type" value="Genomic_DNA"/>
</dbReference>
<gene>
    <name evidence="2" type="ORF">PCOR1329_LOCUS32920</name>
</gene>
<dbReference type="Proteomes" id="UP001189429">
    <property type="component" value="Unassembled WGS sequence"/>
</dbReference>
<protein>
    <submittedName>
        <fullName evidence="2">Uncharacterized protein</fullName>
    </submittedName>
</protein>
<reference evidence="2" key="1">
    <citation type="submission" date="2023-10" db="EMBL/GenBank/DDBJ databases">
        <authorList>
            <person name="Chen Y."/>
            <person name="Shah S."/>
            <person name="Dougan E. K."/>
            <person name="Thang M."/>
            <person name="Chan C."/>
        </authorList>
    </citation>
    <scope>NUCLEOTIDE SEQUENCE [LARGE SCALE GENOMIC DNA]</scope>
</reference>
<keyword evidence="3" id="KW-1185">Reference proteome</keyword>
<organism evidence="2 3">
    <name type="scientific">Prorocentrum cordatum</name>
    <dbReference type="NCBI Taxonomy" id="2364126"/>
    <lineage>
        <taxon>Eukaryota</taxon>
        <taxon>Sar</taxon>
        <taxon>Alveolata</taxon>
        <taxon>Dinophyceae</taxon>
        <taxon>Prorocentrales</taxon>
        <taxon>Prorocentraceae</taxon>
        <taxon>Prorocentrum</taxon>
    </lineage>
</organism>